<comment type="catalytic activity">
    <reaction evidence="6">
        <text>hydrogencarbonate + H(+) = CO2 + H2O</text>
        <dbReference type="Rhea" id="RHEA:10748"/>
        <dbReference type="ChEBI" id="CHEBI:15377"/>
        <dbReference type="ChEBI" id="CHEBI:15378"/>
        <dbReference type="ChEBI" id="CHEBI:16526"/>
        <dbReference type="ChEBI" id="CHEBI:17544"/>
        <dbReference type="EC" id="4.2.1.1"/>
    </reaction>
</comment>
<evidence type="ECO:0000256" key="8">
    <source>
        <dbReference type="SAM" id="SignalP"/>
    </source>
</evidence>
<evidence type="ECO:0000256" key="1">
    <source>
        <dbReference type="ARBA" id="ARBA00006217"/>
    </source>
</evidence>
<name>A0A0R2XKB0_9BACT</name>
<keyword evidence="4 7" id="KW-0862">Zinc</keyword>
<evidence type="ECO:0000313" key="9">
    <source>
        <dbReference type="EMBL" id="KRP34155.1"/>
    </source>
</evidence>
<dbReference type="SUPFAM" id="SSF53056">
    <property type="entry name" value="beta-carbonic anhydrase, cab"/>
    <property type="match status" value="1"/>
</dbReference>
<feature type="binding site" evidence="7">
    <location>
        <position position="126"/>
    </location>
    <ligand>
        <name>Zn(2+)</name>
        <dbReference type="ChEBI" id="CHEBI:29105"/>
    </ligand>
</feature>
<dbReference type="Gene3D" id="3.40.1050.10">
    <property type="entry name" value="Carbonic anhydrase"/>
    <property type="match status" value="1"/>
</dbReference>
<dbReference type="EC" id="4.2.1.1" evidence="2"/>
<feature type="signal peptide" evidence="8">
    <location>
        <begin position="1"/>
        <end position="20"/>
    </location>
</feature>
<protein>
    <recommendedName>
        <fullName evidence="2">carbonic anhydrase</fullName>
        <ecNumber evidence="2">4.2.1.1</ecNumber>
    </recommendedName>
</protein>
<proteinExistence type="inferred from homology"/>
<evidence type="ECO:0000256" key="2">
    <source>
        <dbReference type="ARBA" id="ARBA00012925"/>
    </source>
</evidence>
<dbReference type="InterPro" id="IPR001765">
    <property type="entry name" value="Carbonic_anhydrase"/>
</dbReference>
<feature type="binding site" evidence="7">
    <location>
        <position position="123"/>
    </location>
    <ligand>
        <name>Zn(2+)</name>
        <dbReference type="ChEBI" id="CHEBI:29105"/>
    </ligand>
</feature>
<feature type="binding site" evidence="7">
    <location>
        <position position="70"/>
    </location>
    <ligand>
        <name>Zn(2+)</name>
        <dbReference type="ChEBI" id="CHEBI:29105"/>
    </ligand>
</feature>
<dbReference type="Proteomes" id="UP000051220">
    <property type="component" value="Unassembled WGS sequence"/>
</dbReference>
<dbReference type="PANTHER" id="PTHR11002:SF76">
    <property type="entry name" value="CARBONIC ANHYDRASE"/>
    <property type="match status" value="1"/>
</dbReference>
<dbReference type="EMBL" id="LIDN01000036">
    <property type="protein sequence ID" value="KRP34155.1"/>
    <property type="molecule type" value="Genomic_DNA"/>
</dbReference>
<feature type="binding site" evidence="7">
    <location>
        <position position="72"/>
    </location>
    <ligand>
        <name>Zn(2+)</name>
        <dbReference type="ChEBI" id="CHEBI:29105"/>
    </ligand>
</feature>
<evidence type="ECO:0000313" key="10">
    <source>
        <dbReference type="Proteomes" id="UP000051220"/>
    </source>
</evidence>
<sequence length="218" mass="23272">MKKSLLLTLTVLSSASLSWSEIKMVGAQGTLEKGNQRFAEGKSIAHAWQKGNVAKTGALGQAPSVAVLTCSDSRTPAELIFDMGVGDLFVCRNAGGFDTPEVNATFEYGVAALGVHTILVLGHTKCGAVTATLEGKPVPGNISLLTKALQPGIKKIHQEHSDLSKEDQLNHAVEALTRYQMLEVIQNSELLQKAKADGKLQVMGAVYDVETGRVRFLN</sequence>
<gene>
    <name evidence="9" type="ORF">ABS33_01805</name>
</gene>
<keyword evidence="8" id="KW-0732">Signal</keyword>
<evidence type="ECO:0000256" key="5">
    <source>
        <dbReference type="ARBA" id="ARBA00023239"/>
    </source>
</evidence>
<comment type="cofactor">
    <cofactor evidence="7">
        <name>Zn(2+)</name>
        <dbReference type="ChEBI" id="CHEBI:29105"/>
    </cofactor>
    <text evidence="7">Binds 1 zinc ion per subunit.</text>
</comment>
<evidence type="ECO:0000256" key="6">
    <source>
        <dbReference type="ARBA" id="ARBA00048348"/>
    </source>
</evidence>
<organism evidence="9 10">
    <name type="scientific">Verrucomicrobia subdivision 6 bacterium BACL9 MAG-120924-bin69</name>
    <dbReference type="NCBI Taxonomy" id="1655635"/>
    <lineage>
        <taxon>Bacteria</taxon>
        <taxon>Pseudomonadati</taxon>
        <taxon>Verrucomicrobiota</taxon>
        <taxon>Verrucomicrobiia</taxon>
        <taxon>Verrucomicrobiales</taxon>
        <taxon>Verrucomicrobia subdivision 6</taxon>
    </lineage>
</organism>
<dbReference type="PANTHER" id="PTHR11002">
    <property type="entry name" value="CARBONIC ANHYDRASE"/>
    <property type="match status" value="1"/>
</dbReference>
<evidence type="ECO:0000256" key="4">
    <source>
        <dbReference type="ARBA" id="ARBA00022833"/>
    </source>
</evidence>
<evidence type="ECO:0000256" key="7">
    <source>
        <dbReference type="PIRSR" id="PIRSR601765-1"/>
    </source>
</evidence>
<dbReference type="AlphaFoldDB" id="A0A0R2XKB0"/>
<dbReference type="GO" id="GO:0008270">
    <property type="term" value="F:zinc ion binding"/>
    <property type="evidence" value="ECO:0007669"/>
    <property type="project" value="InterPro"/>
</dbReference>
<keyword evidence="5" id="KW-0456">Lyase</keyword>
<accession>A0A0R2XKB0</accession>
<dbReference type="SMART" id="SM00947">
    <property type="entry name" value="Pro_CA"/>
    <property type="match status" value="1"/>
</dbReference>
<dbReference type="Pfam" id="PF00484">
    <property type="entry name" value="Pro_CA"/>
    <property type="match status" value="1"/>
</dbReference>
<dbReference type="GO" id="GO:0004089">
    <property type="term" value="F:carbonate dehydratase activity"/>
    <property type="evidence" value="ECO:0007669"/>
    <property type="project" value="UniProtKB-EC"/>
</dbReference>
<feature type="chain" id="PRO_5006427979" description="carbonic anhydrase" evidence="8">
    <location>
        <begin position="21"/>
        <end position="218"/>
    </location>
</feature>
<dbReference type="InterPro" id="IPR036874">
    <property type="entry name" value="Carbonic_anhydrase_sf"/>
</dbReference>
<reference evidence="9 10" key="1">
    <citation type="submission" date="2015-10" db="EMBL/GenBank/DDBJ databases">
        <title>Metagenome-Assembled Genomes uncover a global brackish microbiome.</title>
        <authorList>
            <person name="Hugerth L.W."/>
            <person name="Larsson J."/>
            <person name="Alneberg J."/>
            <person name="Lindh M.V."/>
            <person name="Legrand C."/>
            <person name="Pinhassi J."/>
            <person name="Andersson A.F."/>
        </authorList>
    </citation>
    <scope>NUCLEOTIDE SEQUENCE [LARGE SCALE GENOMIC DNA]</scope>
    <source>
        <strain evidence="9">BACL9 MAG-120924-bin69</strain>
    </source>
</reference>
<keyword evidence="3 7" id="KW-0479">Metal-binding</keyword>
<comment type="caution">
    <text evidence="9">The sequence shown here is derived from an EMBL/GenBank/DDBJ whole genome shotgun (WGS) entry which is preliminary data.</text>
</comment>
<comment type="similarity">
    <text evidence="1">Belongs to the beta-class carbonic anhydrase family.</text>
</comment>
<evidence type="ECO:0000256" key="3">
    <source>
        <dbReference type="ARBA" id="ARBA00022723"/>
    </source>
</evidence>